<feature type="compositionally biased region" description="Basic and acidic residues" evidence="1">
    <location>
        <begin position="70"/>
        <end position="87"/>
    </location>
</feature>
<name>A0ABN9XD99_9DINO</name>
<reference evidence="2" key="1">
    <citation type="submission" date="2023-10" db="EMBL/GenBank/DDBJ databases">
        <authorList>
            <person name="Chen Y."/>
            <person name="Shah S."/>
            <person name="Dougan E. K."/>
            <person name="Thang M."/>
            <person name="Chan C."/>
        </authorList>
    </citation>
    <scope>NUCLEOTIDE SEQUENCE [LARGE SCALE GENOMIC DNA]</scope>
</reference>
<dbReference type="EMBL" id="CAUYUJ010020328">
    <property type="protein sequence ID" value="CAK0897412.1"/>
    <property type="molecule type" value="Genomic_DNA"/>
</dbReference>
<feature type="region of interest" description="Disordered" evidence="1">
    <location>
        <begin position="1"/>
        <end position="104"/>
    </location>
</feature>
<feature type="compositionally biased region" description="Basic residues" evidence="1">
    <location>
        <begin position="1"/>
        <end position="17"/>
    </location>
</feature>
<dbReference type="Proteomes" id="UP001189429">
    <property type="component" value="Unassembled WGS sequence"/>
</dbReference>
<gene>
    <name evidence="2" type="ORF">PCOR1329_LOCUS75597</name>
</gene>
<protein>
    <submittedName>
        <fullName evidence="2">Uncharacterized protein</fullName>
    </submittedName>
</protein>
<feature type="compositionally biased region" description="Polar residues" evidence="1">
    <location>
        <begin position="60"/>
        <end position="69"/>
    </location>
</feature>
<keyword evidence="3" id="KW-1185">Reference proteome</keyword>
<proteinExistence type="predicted"/>
<evidence type="ECO:0000256" key="1">
    <source>
        <dbReference type="SAM" id="MobiDB-lite"/>
    </source>
</evidence>
<feature type="compositionally biased region" description="Basic and acidic residues" evidence="1">
    <location>
        <begin position="18"/>
        <end position="28"/>
    </location>
</feature>
<comment type="caution">
    <text evidence="2">The sequence shown here is derived from an EMBL/GenBank/DDBJ whole genome shotgun (WGS) entry which is preliminary data.</text>
</comment>
<organism evidence="2 3">
    <name type="scientific">Prorocentrum cordatum</name>
    <dbReference type="NCBI Taxonomy" id="2364126"/>
    <lineage>
        <taxon>Eukaryota</taxon>
        <taxon>Sar</taxon>
        <taxon>Alveolata</taxon>
        <taxon>Dinophyceae</taxon>
        <taxon>Prorocentrales</taxon>
        <taxon>Prorocentraceae</taxon>
        <taxon>Prorocentrum</taxon>
    </lineage>
</organism>
<evidence type="ECO:0000313" key="2">
    <source>
        <dbReference type="EMBL" id="CAK0897412.1"/>
    </source>
</evidence>
<accession>A0ABN9XD99</accession>
<sequence length="132" mass="15676">MSRRRRARVRKNRRRTRRGEQRLQEVARHASVHPAMLEEQEDGQLQEKTQRREALRGHASPSSEQARNQSEGEGKQHHVKLLQEERRTRLRRRRRRTPRLAAAPIRRLQGPRRTQCCRRPVWQVNASCAALA</sequence>
<evidence type="ECO:0000313" key="3">
    <source>
        <dbReference type="Proteomes" id="UP001189429"/>
    </source>
</evidence>
<feature type="compositionally biased region" description="Basic residues" evidence="1">
    <location>
        <begin position="88"/>
        <end position="98"/>
    </location>
</feature>